<evidence type="ECO:0000256" key="2">
    <source>
        <dbReference type="ARBA" id="ARBA00022801"/>
    </source>
</evidence>
<dbReference type="Proteomes" id="UP001501725">
    <property type="component" value="Unassembled WGS sequence"/>
</dbReference>
<proteinExistence type="predicted"/>
<accession>A0ABP8G7K4</accession>
<evidence type="ECO:0000313" key="5">
    <source>
        <dbReference type="Proteomes" id="UP001501725"/>
    </source>
</evidence>
<dbReference type="EMBL" id="BAABGY010000001">
    <property type="protein sequence ID" value="GAA4318609.1"/>
    <property type="molecule type" value="Genomic_DNA"/>
</dbReference>
<dbReference type="InterPro" id="IPR002509">
    <property type="entry name" value="NODB_dom"/>
</dbReference>
<sequence>MHRYFIKMPVFVKRLFPRYVWEGPGEGNVVYLTFDDGPHPEVTPWVLDQLRVFDAQATFFCIGNNVVRHPSVMDRISAEGHGIGNHTYDHVNGWKTEPDAYLANVRKAASVIDSALFRPPYGRIRKAQARGIAEAMGQPGARIVLWDVLSADFDATYSPQQCADNVLRHTVAGSIIVFHDSVKAWPNLSGALPLVLRGLQERGFRFGALAGV</sequence>
<dbReference type="InterPro" id="IPR011330">
    <property type="entry name" value="Glyco_hydro/deAcase_b/a-brl"/>
</dbReference>
<feature type="domain" description="NodB homology" evidence="3">
    <location>
        <begin position="28"/>
        <end position="207"/>
    </location>
</feature>
<organism evidence="4 5">
    <name type="scientific">Flaviaesturariibacter amylovorans</name>
    <dbReference type="NCBI Taxonomy" id="1084520"/>
    <lineage>
        <taxon>Bacteria</taxon>
        <taxon>Pseudomonadati</taxon>
        <taxon>Bacteroidota</taxon>
        <taxon>Chitinophagia</taxon>
        <taxon>Chitinophagales</taxon>
        <taxon>Chitinophagaceae</taxon>
        <taxon>Flaviaestuariibacter</taxon>
    </lineage>
</organism>
<dbReference type="CDD" id="cd10959">
    <property type="entry name" value="CE4_NodB_like_3"/>
    <property type="match status" value="1"/>
</dbReference>
<name>A0ABP8G7K4_9BACT</name>
<dbReference type="PROSITE" id="PS51677">
    <property type="entry name" value="NODB"/>
    <property type="match status" value="1"/>
</dbReference>
<keyword evidence="1" id="KW-0479">Metal-binding</keyword>
<dbReference type="PANTHER" id="PTHR10587:SF133">
    <property type="entry name" value="CHITIN DEACETYLASE 1-RELATED"/>
    <property type="match status" value="1"/>
</dbReference>
<evidence type="ECO:0000259" key="3">
    <source>
        <dbReference type="PROSITE" id="PS51677"/>
    </source>
</evidence>
<reference evidence="5" key="1">
    <citation type="journal article" date="2019" name="Int. J. Syst. Evol. Microbiol.">
        <title>The Global Catalogue of Microorganisms (GCM) 10K type strain sequencing project: providing services to taxonomists for standard genome sequencing and annotation.</title>
        <authorList>
            <consortium name="The Broad Institute Genomics Platform"/>
            <consortium name="The Broad Institute Genome Sequencing Center for Infectious Disease"/>
            <person name="Wu L."/>
            <person name="Ma J."/>
        </authorList>
    </citation>
    <scope>NUCLEOTIDE SEQUENCE [LARGE SCALE GENOMIC DNA]</scope>
    <source>
        <strain evidence="5">JCM 17919</strain>
    </source>
</reference>
<comment type="caution">
    <text evidence="4">The sequence shown here is derived from an EMBL/GenBank/DDBJ whole genome shotgun (WGS) entry which is preliminary data.</text>
</comment>
<evidence type="ECO:0000256" key="1">
    <source>
        <dbReference type="ARBA" id="ARBA00022723"/>
    </source>
</evidence>
<keyword evidence="5" id="KW-1185">Reference proteome</keyword>
<dbReference type="Gene3D" id="3.20.20.370">
    <property type="entry name" value="Glycoside hydrolase/deacetylase"/>
    <property type="match status" value="1"/>
</dbReference>
<keyword evidence="2" id="KW-0378">Hydrolase</keyword>
<dbReference type="SUPFAM" id="SSF88713">
    <property type="entry name" value="Glycoside hydrolase/deacetylase"/>
    <property type="match status" value="1"/>
</dbReference>
<dbReference type="PANTHER" id="PTHR10587">
    <property type="entry name" value="GLYCOSYL TRANSFERASE-RELATED"/>
    <property type="match status" value="1"/>
</dbReference>
<dbReference type="RefSeq" id="WP_345252816.1">
    <property type="nucleotide sequence ID" value="NZ_BAABGY010000001.1"/>
</dbReference>
<dbReference type="Pfam" id="PF01522">
    <property type="entry name" value="Polysacc_deac_1"/>
    <property type="match status" value="1"/>
</dbReference>
<gene>
    <name evidence="4" type="ORF">GCM10023184_02940</name>
</gene>
<protein>
    <submittedName>
        <fullName evidence="4">Polysaccharide deacetylase family protein</fullName>
    </submittedName>
</protein>
<dbReference type="InterPro" id="IPR050248">
    <property type="entry name" value="Polysacc_deacetylase_ArnD"/>
</dbReference>
<evidence type="ECO:0000313" key="4">
    <source>
        <dbReference type="EMBL" id="GAA4318609.1"/>
    </source>
</evidence>